<accession>A5BRA1</accession>
<reference evidence="2" key="1">
    <citation type="journal article" date="2007" name="PLoS ONE">
        <title>The first genome sequence of an elite grapevine cultivar (Pinot noir Vitis vinifera L.): coping with a highly heterozygous genome.</title>
        <authorList>
            <person name="Velasco R."/>
            <person name="Zharkikh A."/>
            <person name="Troggio M."/>
            <person name="Cartwright D.A."/>
            <person name="Cestaro A."/>
            <person name="Pruss D."/>
            <person name="Pindo M."/>
            <person name="FitzGerald L.M."/>
            <person name="Vezzulli S."/>
            <person name="Reid J."/>
            <person name="Malacarne G."/>
            <person name="Iliev D."/>
            <person name="Coppola G."/>
            <person name="Wardell B."/>
            <person name="Micheletti D."/>
            <person name="Macalma T."/>
            <person name="Facci M."/>
            <person name="Mitchell J.T."/>
            <person name="Perazzolli M."/>
            <person name="Eldredge G."/>
            <person name="Gatto P."/>
            <person name="Oyzerski R."/>
            <person name="Moretto M."/>
            <person name="Gutin N."/>
            <person name="Stefanini M."/>
            <person name="Chen Y."/>
            <person name="Segala C."/>
            <person name="Davenport C."/>
            <person name="Dematte L."/>
            <person name="Mraz A."/>
            <person name="Battilana J."/>
            <person name="Stormo K."/>
            <person name="Costa F."/>
            <person name="Tao Q."/>
            <person name="Si-Ammour A."/>
            <person name="Harkins T."/>
            <person name="Lackey A."/>
            <person name="Perbost C."/>
            <person name="Taillon B."/>
            <person name="Stella A."/>
            <person name="Solovyev V."/>
            <person name="Fawcett J.A."/>
            <person name="Sterck L."/>
            <person name="Vandepoele K."/>
            <person name="Grando S.M."/>
            <person name="Toppo S."/>
            <person name="Moser C."/>
            <person name="Lanchbury J."/>
            <person name="Bogden R."/>
            <person name="Skolnick M."/>
            <person name="Sgaramella V."/>
            <person name="Bhatnagar S.K."/>
            <person name="Fontana P."/>
            <person name="Gutin A."/>
            <person name="Van de Peer Y."/>
            <person name="Salamini F."/>
            <person name="Viola R."/>
        </authorList>
    </citation>
    <scope>NUCLEOTIDE SEQUENCE</scope>
</reference>
<protein>
    <submittedName>
        <fullName evidence="2">Uncharacterized protein</fullName>
    </submittedName>
</protein>
<sequence length="736" mass="86029">MIRVSPFKTKLEDKGITSAADFRRIMKQNNYTNMFLKTLGDQLNRVEEIIETQDHIKTSFVKNDNKPLFKPFEFSKKFQENPYVNQELIERISQKVKDSLIVPKTPQSFHRRINFINKDISSEAEANELIKIFKEPPDQRILRIIHNQETPKTRNFYPRPTFPDMQYEERNQYTQASYTSGTIYEWNIDGAVLNCLQEGLVPTQFYEKTKQTLSRVNGKRLTINYKLSNAHICNQDICIKQTFILVRDPKEKALLGVPFLNSIYPIKVNDQGLRTTLLDKEILFEFTNPPDEKNINTLRDQVIKAKENQVNLLRQEINLVRIEEQLKVEKTQDAIEKFKNKIIGEICSNIPNAFWHRKQHEEIQDLLDKKLIRKSKSPWSCSAFYVQKQAKLERGTPRLVINHKPLNNALKWIRYPIPNKKELLQRQRLEKNSVPWNEEHTKIVKTVKSRVMILPCLALANPEVFKIVEIDTSDIDYGGILKQKNGCPPFNPRKGQSHGGRKTSFYFLLSSRDLHIYLSAIPGLYVPGLKLVKDREFDDSKFCRIVEDPLLYQQGTKQLFYKCKRNFTIGRVCLDLQYYKPICLSFRHDELILTPKSLLDYGLVHQLVCLDPNQITNFGRKLVLSLMQGFKMNKKSAEAIIISKAPEWISNGCLLPAQHNISLHYQNRRPTLLSCLLDHTDLCAEPIKNQIKYWRARIISYDFEARKSILYQPNPLLRILSYLMNIVGIIFSLNFH</sequence>
<dbReference type="PANTHER" id="PTHR33064:SF37">
    <property type="entry name" value="RIBONUCLEASE H"/>
    <property type="match status" value="1"/>
</dbReference>
<organism evidence="2">
    <name type="scientific">Vitis vinifera</name>
    <name type="common">Grape</name>
    <dbReference type="NCBI Taxonomy" id="29760"/>
    <lineage>
        <taxon>Eukaryota</taxon>
        <taxon>Viridiplantae</taxon>
        <taxon>Streptophyta</taxon>
        <taxon>Embryophyta</taxon>
        <taxon>Tracheophyta</taxon>
        <taxon>Spermatophyta</taxon>
        <taxon>Magnoliopsida</taxon>
        <taxon>eudicotyledons</taxon>
        <taxon>Gunneridae</taxon>
        <taxon>Pentapetalae</taxon>
        <taxon>rosids</taxon>
        <taxon>Vitales</taxon>
        <taxon>Vitaceae</taxon>
        <taxon>Viteae</taxon>
        <taxon>Vitis</taxon>
    </lineage>
</organism>
<evidence type="ECO:0000256" key="1">
    <source>
        <dbReference type="SAM" id="Coils"/>
    </source>
</evidence>
<dbReference type="Gene3D" id="3.10.10.10">
    <property type="entry name" value="HIV Type 1 Reverse Transcriptase, subunit A, domain 1"/>
    <property type="match status" value="1"/>
</dbReference>
<dbReference type="PANTHER" id="PTHR33064">
    <property type="entry name" value="POL PROTEIN"/>
    <property type="match status" value="1"/>
</dbReference>
<dbReference type="InterPro" id="IPR043502">
    <property type="entry name" value="DNA/RNA_pol_sf"/>
</dbReference>
<dbReference type="AlphaFoldDB" id="A5BRA1"/>
<gene>
    <name evidence="2" type="ORF">VITISV_014960</name>
</gene>
<evidence type="ECO:0000313" key="2">
    <source>
        <dbReference type="EMBL" id="CAN68237.1"/>
    </source>
</evidence>
<dbReference type="EMBL" id="AM468230">
    <property type="protein sequence ID" value="CAN68237.1"/>
    <property type="molecule type" value="Genomic_DNA"/>
</dbReference>
<name>A5BRA1_VITVI</name>
<dbReference type="InterPro" id="IPR051320">
    <property type="entry name" value="Viral_Replic_Matur_Polypro"/>
</dbReference>
<proteinExistence type="predicted"/>
<dbReference type="SUPFAM" id="SSF56672">
    <property type="entry name" value="DNA/RNA polymerases"/>
    <property type="match status" value="1"/>
</dbReference>
<feature type="coiled-coil region" evidence="1">
    <location>
        <begin position="295"/>
        <end position="341"/>
    </location>
</feature>
<keyword evidence="1" id="KW-0175">Coiled coil</keyword>